<dbReference type="CDD" id="cd06503">
    <property type="entry name" value="ATP-synt_Fo_b"/>
    <property type="match status" value="1"/>
</dbReference>
<keyword evidence="3 12" id="KW-0812">Transmembrane</keyword>
<evidence type="ECO:0000256" key="3">
    <source>
        <dbReference type="ARBA" id="ARBA00022692"/>
    </source>
</evidence>
<feature type="transmembrane region" description="Helical" evidence="12">
    <location>
        <begin position="55"/>
        <end position="73"/>
    </location>
</feature>
<evidence type="ECO:0000313" key="17">
    <source>
        <dbReference type="Proteomes" id="UP000185544"/>
    </source>
</evidence>
<dbReference type="Pfam" id="PF00430">
    <property type="entry name" value="ATP-synt_B"/>
    <property type="match status" value="1"/>
</dbReference>
<comment type="subunit">
    <text evidence="12">F-type ATPases have 2 components, F(1) - the catalytic core - and F(0) - the membrane proton channel. F(1) has five subunits: alpha(3), beta(3), gamma(1), delta(1), epsilon(1). F(0) has three main subunits: a(1), b(2) and c(10-14). The alpha and beta chains form an alternating ring which encloses part of the gamma chain. F(1) is attached to F(0) by a central stalk formed by the gamma and epsilon chains, while a peripheral stalk is formed by the delta and b chains.</text>
</comment>
<sequence length="219" mass="25477">MKYKHYKAIAIAAAWWLTYSSSAFANTSAFLSPVDKSYHNHTINWFDFKNQEQPPYAALAFNVLALLGIYYWFGKHPIKNALRKYREDIAKEIEESQRMKREAEARAHEYEVKLAKLEEELSSLRQSLLQSGKDERRHTLEKAHAKAAQIQKEGMVQLAQELEQIKVELIRQTIEQTVQYTATLLQKEIQHTDQERLADNYTKKLATHLSRRGALISLT</sequence>
<dbReference type="PANTHER" id="PTHR34264:SF3">
    <property type="entry name" value="ATP SYNTHASE SUBUNIT B, CHLOROPLASTIC"/>
    <property type="match status" value="1"/>
</dbReference>
<evidence type="ECO:0000256" key="8">
    <source>
        <dbReference type="ARBA" id="ARBA00023310"/>
    </source>
</evidence>
<dbReference type="GO" id="GO:0045259">
    <property type="term" value="C:proton-transporting ATP synthase complex"/>
    <property type="evidence" value="ECO:0007669"/>
    <property type="project" value="UniProtKB-KW"/>
</dbReference>
<organism evidence="16 17">
    <name type="scientific">Pajaroellobacter abortibovis</name>
    <dbReference type="NCBI Taxonomy" id="1882918"/>
    <lineage>
        <taxon>Bacteria</taxon>
        <taxon>Pseudomonadati</taxon>
        <taxon>Myxococcota</taxon>
        <taxon>Polyangia</taxon>
        <taxon>Polyangiales</taxon>
        <taxon>Polyangiaceae</taxon>
    </lineage>
</organism>
<dbReference type="AlphaFoldDB" id="A0A1L6MYG3"/>
<dbReference type="InterPro" id="IPR002146">
    <property type="entry name" value="ATP_synth_b/b'su_bac/chlpt"/>
</dbReference>
<evidence type="ECO:0000313" key="16">
    <source>
        <dbReference type="EMBL" id="APS00448.1"/>
    </source>
</evidence>
<evidence type="ECO:0000256" key="11">
    <source>
        <dbReference type="ARBA" id="ARBA00037847"/>
    </source>
</evidence>
<gene>
    <name evidence="12" type="primary">atpF</name>
    <name evidence="16" type="ORF">BCY86_06990</name>
</gene>
<proteinExistence type="inferred from homology"/>
<dbReference type="Proteomes" id="UP000185544">
    <property type="component" value="Chromosome"/>
</dbReference>
<evidence type="ECO:0000256" key="2">
    <source>
        <dbReference type="ARBA" id="ARBA00022547"/>
    </source>
</evidence>
<keyword evidence="12" id="KW-1003">Cell membrane</keyword>
<dbReference type="GO" id="GO:0046933">
    <property type="term" value="F:proton-transporting ATP synthase activity, rotational mechanism"/>
    <property type="evidence" value="ECO:0007669"/>
    <property type="project" value="UniProtKB-UniRule"/>
</dbReference>
<evidence type="ECO:0000256" key="14">
    <source>
        <dbReference type="SAM" id="Coils"/>
    </source>
</evidence>
<keyword evidence="6 12" id="KW-0406">Ion transport</keyword>
<protein>
    <recommendedName>
        <fullName evidence="12">ATP synthase subunit b</fullName>
    </recommendedName>
    <alternativeName>
        <fullName evidence="12">ATP synthase F(0) sector subunit b</fullName>
    </alternativeName>
    <alternativeName>
        <fullName evidence="12">ATPase subunit I</fullName>
    </alternativeName>
    <alternativeName>
        <fullName evidence="12">F-type ATPase subunit b</fullName>
        <shortName evidence="12">F-ATPase subunit b</shortName>
    </alternativeName>
</protein>
<dbReference type="GO" id="GO:0012505">
    <property type="term" value="C:endomembrane system"/>
    <property type="evidence" value="ECO:0007669"/>
    <property type="project" value="UniProtKB-SubCell"/>
</dbReference>
<evidence type="ECO:0000256" key="6">
    <source>
        <dbReference type="ARBA" id="ARBA00023065"/>
    </source>
</evidence>
<dbReference type="HAMAP" id="MF_01398">
    <property type="entry name" value="ATP_synth_b_bprime"/>
    <property type="match status" value="1"/>
</dbReference>
<dbReference type="EMBL" id="CP016908">
    <property type="protein sequence ID" value="APS00448.1"/>
    <property type="molecule type" value="Genomic_DNA"/>
</dbReference>
<comment type="similarity">
    <text evidence="12 13">Belongs to the ATPase B chain family.</text>
</comment>
<evidence type="ECO:0000256" key="10">
    <source>
        <dbReference type="ARBA" id="ARBA00025614"/>
    </source>
</evidence>
<evidence type="ECO:0000256" key="1">
    <source>
        <dbReference type="ARBA" id="ARBA00022448"/>
    </source>
</evidence>
<keyword evidence="1 12" id="KW-0813">Transport</keyword>
<evidence type="ECO:0000256" key="7">
    <source>
        <dbReference type="ARBA" id="ARBA00023136"/>
    </source>
</evidence>
<comment type="function">
    <text evidence="10">Component of the F(0) channel, it forms part of the peripheral stalk, linking F(1) to F(0). The b'-subunit is a diverged and duplicated form of b found in plants and photosynthetic bacteria.</text>
</comment>
<keyword evidence="7 12" id="KW-0472">Membrane</keyword>
<evidence type="ECO:0000256" key="4">
    <source>
        <dbReference type="ARBA" id="ARBA00022781"/>
    </source>
</evidence>
<keyword evidence="17" id="KW-1185">Reference proteome</keyword>
<keyword evidence="15" id="KW-0732">Signal</keyword>
<keyword evidence="8 12" id="KW-0066">ATP synthesis</keyword>
<keyword evidence="4 12" id="KW-0375">Hydrogen ion transport</keyword>
<keyword evidence="5 12" id="KW-1133">Transmembrane helix</keyword>
<dbReference type="GO" id="GO:0005886">
    <property type="term" value="C:plasma membrane"/>
    <property type="evidence" value="ECO:0007669"/>
    <property type="project" value="UniProtKB-SubCell"/>
</dbReference>
<dbReference type="STRING" id="1882918.BCY86_06990"/>
<evidence type="ECO:0000256" key="9">
    <source>
        <dbReference type="ARBA" id="ARBA00025198"/>
    </source>
</evidence>
<dbReference type="RefSeq" id="WP_075277115.1">
    <property type="nucleotide sequence ID" value="NZ_CP016908.1"/>
</dbReference>
<name>A0A1L6MYG3_9BACT</name>
<dbReference type="PANTHER" id="PTHR34264">
    <property type="entry name" value="ATP SYNTHASE SUBUNIT B, CHLOROPLASTIC"/>
    <property type="match status" value="1"/>
</dbReference>
<keyword evidence="14" id="KW-0175">Coiled coil</keyword>
<accession>A0A1L6MYG3</accession>
<comment type="subcellular location">
    <subcellularLocation>
        <location evidence="12">Cell membrane</location>
        <topology evidence="12">Single-pass membrane protein</topology>
    </subcellularLocation>
    <subcellularLocation>
        <location evidence="11">Endomembrane system</location>
        <topology evidence="11">Single-pass membrane protein</topology>
    </subcellularLocation>
</comment>
<evidence type="ECO:0000256" key="12">
    <source>
        <dbReference type="HAMAP-Rule" id="MF_01398"/>
    </source>
</evidence>
<feature type="coiled-coil region" evidence="14">
    <location>
        <begin position="82"/>
        <end position="175"/>
    </location>
</feature>
<dbReference type="KEGG" id="pabo:BCY86_06990"/>
<evidence type="ECO:0000256" key="13">
    <source>
        <dbReference type="RuleBase" id="RU003848"/>
    </source>
</evidence>
<feature type="signal peptide" evidence="15">
    <location>
        <begin position="1"/>
        <end position="25"/>
    </location>
</feature>
<comment type="function">
    <text evidence="9 12">F(1)F(0) ATP synthase produces ATP from ADP in the presence of a proton or sodium gradient. F-type ATPases consist of two structural domains, F(1) containing the extramembraneous catalytic core and F(0) containing the membrane proton channel, linked together by a central stalk and a peripheral stalk. During catalysis, ATP synthesis in the catalytic domain of F(1) is coupled via a rotary mechanism of the central stalk subunits to proton translocation.</text>
</comment>
<feature type="chain" id="PRO_5012837753" description="ATP synthase subunit b" evidence="15">
    <location>
        <begin position="26"/>
        <end position="219"/>
    </location>
</feature>
<keyword evidence="2 12" id="KW-0138">CF(0)</keyword>
<evidence type="ECO:0000256" key="5">
    <source>
        <dbReference type="ARBA" id="ARBA00022989"/>
    </source>
</evidence>
<reference evidence="16 17" key="1">
    <citation type="submission" date="2016-08" db="EMBL/GenBank/DDBJ databases">
        <title>Identification and validation of antigenic proteins from Pajaroellobacter abortibovis using de-novo genome sequence assembly and reverse vaccinology.</title>
        <authorList>
            <person name="Welly B.T."/>
            <person name="Miller M.R."/>
            <person name="Stott J.L."/>
            <person name="Blanchard M.T."/>
            <person name="Islas-Trejo A.D."/>
            <person name="O'Rourke S.M."/>
            <person name="Young A.E."/>
            <person name="Medrano J.F."/>
            <person name="Van Eenennaam A.L."/>
        </authorList>
    </citation>
    <scope>NUCLEOTIDE SEQUENCE [LARGE SCALE GENOMIC DNA]</scope>
    <source>
        <strain evidence="16 17">BTF92-0548A/99-0131</strain>
    </source>
</reference>
<evidence type="ECO:0000256" key="15">
    <source>
        <dbReference type="SAM" id="SignalP"/>
    </source>
</evidence>